<organism evidence="1 2">
    <name type="scientific">Ditylenchus dipsaci</name>
    <dbReference type="NCBI Taxonomy" id="166011"/>
    <lineage>
        <taxon>Eukaryota</taxon>
        <taxon>Metazoa</taxon>
        <taxon>Ecdysozoa</taxon>
        <taxon>Nematoda</taxon>
        <taxon>Chromadorea</taxon>
        <taxon>Rhabditida</taxon>
        <taxon>Tylenchina</taxon>
        <taxon>Tylenchomorpha</taxon>
        <taxon>Sphaerularioidea</taxon>
        <taxon>Anguinidae</taxon>
        <taxon>Anguininae</taxon>
        <taxon>Ditylenchus</taxon>
    </lineage>
</organism>
<protein>
    <submittedName>
        <fullName evidence="2">Uncharacterized protein</fullName>
    </submittedName>
</protein>
<accession>A0A915DCD4</accession>
<dbReference type="Proteomes" id="UP000887574">
    <property type="component" value="Unplaced"/>
</dbReference>
<evidence type="ECO:0000313" key="1">
    <source>
        <dbReference type="Proteomes" id="UP000887574"/>
    </source>
</evidence>
<dbReference type="WBParaSite" id="jg17737">
    <property type="protein sequence ID" value="jg17737"/>
    <property type="gene ID" value="jg17737"/>
</dbReference>
<keyword evidence="1" id="KW-1185">Reference proteome</keyword>
<sequence length="133" mass="15397">MLQTPIATFLDGKWVFYFPCFRLDGQSTRLSGSQPLENTKVIYLLNINKHYSPVISIKDEMSYAIEEEKIKTRLQMDSLSAYLAEKALKCKQWTQDQLKQEVGELFDWLSNLAAVKSNKICFPSKHKQVFSLL</sequence>
<dbReference type="AlphaFoldDB" id="A0A915DCD4"/>
<proteinExistence type="predicted"/>
<reference evidence="2" key="1">
    <citation type="submission" date="2022-11" db="UniProtKB">
        <authorList>
            <consortium name="WormBaseParasite"/>
        </authorList>
    </citation>
    <scope>IDENTIFICATION</scope>
</reference>
<evidence type="ECO:0000313" key="2">
    <source>
        <dbReference type="WBParaSite" id="jg17737"/>
    </source>
</evidence>
<name>A0A915DCD4_9BILA</name>